<dbReference type="InterPro" id="IPR056490">
    <property type="entry name" value="Rcc01698_C"/>
</dbReference>
<evidence type="ECO:0000256" key="1">
    <source>
        <dbReference type="SAM" id="MobiDB-lite"/>
    </source>
</evidence>
<evidence type="ECO:0000259" key="2">
    <source>
        <dbReference type="Pfam" id="PF13547"/>
    </source>
</evidence>
<organism evidence="5">
    <name type="scientific">hydrothermal vent metagenome</name>
    <dbReference type="NCBI Taxonomy" id="652676"/>
    <lineage>
        <taxon>unclassified sequences</taxon>
        <taxon>metagenomes</taxon>
        <taxon>ecological metagenomes</taxon>
    </lineage>
</organism>
<evidence type="ECO:0000259" key="3">
    <source>
        <dbReference type="Pfam" id="PF13550"/>
    </source>
</evidence>
<dbReference type="EMBL" id="UOEM01000112">
    <property type="protein sequence ID" value="VAW18135.1"/>
    <property type="molecule type" value="Genomic_DNA"/>
</dbReference>
<feature type="domain" description="Rcc01698-like C-terminal" evidence="4">
    <location>
        <begin position="1069"/>
        <end position="1168"/>
    </location>
</feature>
<feature type="domain" description="Tip attachment protein J" evidence="3">
    <location>
        <begin position="809"/>
        <end position="970"/>
    </location>
</feature>
<feature type="domain" description="GTA TIM-barrel-like" evidence="2">
    <location>
        <begin position="447"/>
        <end position="748"/>
    </location>
</feature>
<dbReference type="InterPro" id="IPR032876">
    <property type="entry name" value="J_dom"/>
</dbReference>
<name>A0A3B0THK8_9ZZZZ</name>
<evidence type="ECO:0000259" key="4">
    <source>
        <dbReference type="Pfam" id="PF23666"/>
    </source>
</evidence>
<sequence>MATLLLTSAVAASGTSGFLGAGLRLAAGIGGSFLDNALFGSTKTRTIEREGPRLKDVHIMSSAEGTPIARLYGRSRVGGQLIWSTRFDEKVSTTTTTSGGGGGGKGGGGGNSAPAVTSTTTTYRYFVSFAVAFAEGEAASLGRVWADGKPLDLSGLTTRFYSGAEAQMPDSFIETIEGSGNVPAYRGLCYLVFEALDIGPFGNRIPQVSAEIVNPLVDGELEGKLGAVALIPGSGEFVYGTEVAVRSSAQGDVSENLHNTAGDTDLLVSLDQLGATAPNCGAVSLVSSWFGSDLRAASCQVRPKVELTAKTVVPRDWAVNGIARAGAQEVSKDALGRPALGGTPSDHTIVAAIAELKARGLEVVFYPFLLMDIPDANGLPDPYGEPEQGAYPWRGRITCHPAPGQPGSPDGTAAAASQLAAFFGTAAIADFSVSGTTVSYTGAPSDWGYRRMVLHYAHLCAAAGGVQGFAIGSELRGLTQTRSAPSTYPAVDALKSLAADVKTILGSGAKITYAADWSEYHSHRPGDGSGDVYFNLDPLWSDANIDAIGIDVYLPLSDWRDGTGHLDFDAGAGTISIYGLDYLKANIEGGEYYDWYYASDADRQSQTRSPITDGAYSKPWVYRNKDIKNWWSNAHYDRPAGVESAAATGWTAMGKPIWFTEIGCPAIDRGSNQPNVFFDPKSSESAAPYFSDGFRDDLIQRRTLEAIIDYWMPAAGNNLTSPVYLAPMIDTARVFAWAWDARPFPDFPLREDVWSDGPNYERGHWLTGRLGQVTLAALVRRLCEDAGLAEVDVEGLYGPNAVVRGYVVDRIMATRAMIDPLMQAYRFDAYESGGDLRFVGGGREPAAALAQDDLALAREGDIAFEITRSQETELPRAIKITYLDERSEYRTATAEGRRLTGGSAGVLDFTVPAVLDQAYARGLAELALHDLWLARETGSAELPPSLLYLDPGDVIELSMDGPAGTANHRLQLTGIDSGLTRKARFKSRGDRGVYTAPRYAGREGRIGEVPVFGPSTVAFMDLPLLTGTEPEPQAPRIAAHQSPWPGSVAIYRGDAMAGFSRIVDVTAPAVIGELTSDLASGPPWRWDQANQPTVLLYSGELSSAAQSVVLGGANALAVEGAAGQWEILQFTTADLIGPGQYRLAKLLRGQRGSEGEMAALAPTGARVVRLDPQALQTLPLSIEQRLRDFTYRYGPGPHTYDHFTYTEATRAFEGRGLRPYAPVHVRAVRDGGGDIQLTWIRRTRIGGDGWDNADVPLSEENERYEIDVMDGAAVKRTLGATTNAATYTAAEEIADFGGAQTSLTLQVFQLSAVFGRGSPKEVTVDV</sequence>
<dbReference type="InterPro" id="IPR025195">
    <property type="entry name" value="GTA_TIM_dom"/>
</dbReference>
<proteinExistence type="predicted"/>
<dbReference type="Gene3D" id="3.20.20.80">
    <property type="entry name" value="Glycosidases"/>
    <property type="match status" value="1"/>
</dbReference>
<protein>
    <submittedName>
        <fullName evidence="5">Gene Transfer Agent host specificity protein</fullName>
    </submittedName>
</protein>
<dbReference type="InterPro" id="IPR017853">
    <property type="entry name" value="GH"/>
</dbReference>
<dbReference type="SUPFAM" id="SSF51445">
    <property type="entry name" value="(Trans)glycosidases"/>
    <property type="match status" value="1"/>
</dbReference>
<dbReference type="Pfam" id="PF13550">
    <property type="entry name" value="Phage-tail_3"/>
    <property type="match status" value="1"/>
</dbReference>
<accession>A0A3B0THK8</accession>
<feature type="region of interest" description="Disordered" evidence="1">
    <location>
        <begin position="92"/>
        <end position="113"/>
    </location>
</feature>
<dbReference type="CDD" id="cd19607">
    <property type="entry name" value="GTA_TIM-barrel-like"/>
    <property type="match status" value="1"/>
</dbReference>
<dbReference type="Pfam" id="PF13547">
    <property type="entry name" value="GTA_TIM"/>
    <property type="match status" value="1"/>
</dbReference>
<evidence type="ECO:0000313" key="5">
    <source>
        <dbReference type="EMBL" id="VAW18135.1"/>
    </source>
</evidence>
<reference evidence="5" key="1">
    <citation type="submission" date="2018-06" db="EMBL/GenBank/DDBJ databases">
        <authorList>
            <person name="Zhirakovskaya E."/>
        </authorList>
    </citation>
    <scope>NUCLEOTIDE SEQUENCE</scope>
</reference>
<dbReference type="Pfam" id="PF23666">
    <property type="entry name" value="Rcc01698_C"/>
    <property type="match status" value="1"/>
</dbReference>
<gene>
    <name evidence="5" type="ORF">MNBD_ALPHA09-255</name>
</gene>
<feature type="compositionally biased region" description="Gly residues" evidence="1">
    <location>
        <begin position="98"/>
        <end position="111"/>
    </location>
</feature>